<keyword evidence="2" id="KW-0946">Virion</keyword>
<feature type="region of interest" description="Disordered" evidence="1">
    <location>
        <begin position="1"/>
        <end position="56"/>
    </location>
</feature>
<feature type="compositionally biased region" description="Polar residues" evidence="1">
    <location>
        <begin position="1"/>
        <end position="13"/>
    </location>
</feature>
<feature type="compositionally biased region" description="Pro residues" evidence="1">
    <location>
        <begin position="37"/>
        <end position="46"/>
    </location>
</feature>
<keyword evidence="2" id="KW-0167">Capsid protein</keyword>
<evidence type="ECO:0000256" key="1">
    <source>
        <dbReference type="SAM" id="MobiDB-lite"/>
    </source>
</evidence>
<proteinExistence type="predicted"/>
<dbReference type="GO" id="GO:0019028">
    <property type="term" value="C:viral capsid"/>
    <property type="evidence" value="ECO:0007669"/>
    <property type="project" value="UniProtKB-KW"/>
</dbReference>
<sequence>MSQQPPSTGSTTGPAAIGATMQAPAPTVAAPVSTPAPSVPVAPPPSKRSFAPKTYVPSSVEGPNGLSQMLSAVAEVNFSSNADLRRPNYVVPNCTIMFQVLMICDTQMSHTKRYTDANPDWHPFVSQLYISVLIYYHTLKCQSVGNQVSQQSRDFLEYLEFQFQVSHLKIPGPLVPFFQALAACSGPNDHYDNVTYGVPDQLLVSQATHYLAANRVNQHLPSVTLILDQFMRLINRFAPVGAAPAPITLDVTDSHYLDIYGVAAAAEAENAECMKCCNARNEINVALGTMQGFFGTTNLWRSVLPFSPGTNTSMYVNGNNQNVLGFDQYLGFRGIGDHSNRTYAWFREVSRIMQPYSDFFRDSVSLGSINTSGIGAIYIEAGILNTTENAQMLTSTLEVRDVRYRAPGTRRYVIPSLTELSFAYATREDGLDTVAKQLGTLCALNTLWDVNLNALSELPGPISGFIRIGPIFDRPIQYLSRVWTPLRYYSNIISGYYHVPAAGKFGP</sequence>
<organism evidence="2">
    <name type="scientific">Podosphaera prunicola partitivirus 3</name>
    <dbReference type="NCBI Taxonomy" id="2052569"/>
    <lineage>
        <taxon>Viruses</taxon>
        <taxon>Riboviria</taxon>
        <taxon>Orthornavirae</taxon>
        <taxon>Pisuviricota</taxon>
        <taxon>Duplopiviricetes</taxon>
        <taxon>Durnavirales</taxon>
        <taxon>Partitiviridae</taxon>
    </lineage>
</organism>
<feature type="compositionally biased region" description="Low complexity" evidence="1">
    <location>
        <begin position="23"/>
        <end position="36"/>
    </location>
</feature>
<reference evidence="2" key="1">
    <citation type="submission" date="2017-01" db="EMBL/GenBank/DDBJ databases">
        <title>Next generation sequencing analysis of double-stranded RNAs from sweet cherry powdery mildew fungus Podosphaera prunicola.</title>
        <authorList>
            <person name="Pandey B."/>
            <person name="Rayapati N.A."/>
            <person name="Grove G.G."/>
        </authorList>
    </citation>
    <scope>NUCLEOTIDE SEQUENCE</scope>
    <source>
        <strain evidence="2">Cpm 3b</strain>
    </source>
</reference>
<accession>A0A2P0VKN4</accession>
<protein>
    <submittedName>
        <fullName evidence="2">Coat protein</fullName>
    </submittedName>
</protein>
<evidence type="ECO:0000313" key="2">
    <source>
        <dbReference type="EMBL" id="ATS94414.1"/>
    </source>
</evidence>
<dbReference type="EMBL" id="KY420051">
    <property type="protein sequence ID" value="ATS94414.1"/>
    <property type="molecule type" value="Genomic_RNA"/>
</dbReference>
<name>A0A2P0VKN4_9VIRU</name>